<comment type="cofactor">
    <cofactor evidence="1">
        <name>pyridoxal 5'-phosphate</name>
        <dbReference type="ChEBI" id="CHEBI:597326"/>
    </cofactor>
</comment>
<dbReference type="InterPro" id="IPR036052">
    <property type="entry name" value="TrpB-like_PALP_sf"/>
</dbReference>
<evidence type="ECO:0000313" key="4">
    <source>
        <dbReference type="EMBL" id="UTU53105.1"/>
    </source>
</evidence>
<dbReference type="AlphaFoldDB" id="A0AB38TEW1"/>
<evidence type="ECO:0000256" key="2">
    <source>
        <dbReference type="ARBA" id="ARBA00022898"/>
    </source>
</evidence>
<name>A0AB38TEW1_9HYPH</name>
<protein>
    <submittedName>
        <fullName evidence="4">PLP-dependent cysteine synthase family protein</fullName>
    </submittedName>
</protein>
<dbReference type="GO" id="GO:0016765">
    <property type="term" value="F:transferase activity, transferring alkyl or aryl (other than methyl) groups"/>
    <property type="evidence" value="ECO:0007669"/>
    <property type="project" value="UniProtKB-ARBA"/>
</dbReference>
<dbReference type="Proteomes" id="UP001060070">
    <property type="component" value="Chromosome"/>
</dbReference>
<keyword evidence="2" id="KW-0663">Pyridoxal phosphate</keyword>
<dbReference type="InterPro" id="IPR001216">
    <property type="entry name" value="P-phosphate_BS"/>
</dbReference>
<evidence type="ECO:0000313" key="5">
    <source>
        <dbReference type="Proteomes" id="UP001060070"/>
    </source>
</evidence>
<keyword evidence="5" id="KW-1185">Reference proteome</keyword>
<dbReference type="InterPro" id="IPR001926">
    <property type="entry name" value="TrpB-like_PALP"/>
</dbReference>
<dbReference type="PROSITE" id="PS00901">
    <property type="entry name" value="CYS_SYNTHASE"/>
    <property type="match status" value="1"/>
</dbReference>
<accession>A0AB38TEW1</accession>
<proteinExistence type="predicted"/>
<dbReference type="GO" id="GO:0006535">
    <property type="term" value="P:cysteine biosynthetic process from serine"/>
    <property type="evidence" value="ECO:0007669"/>
    <property type="project" value="InterPro"/>
</dbReference>
<evidence type="ECO:0000259" key="3">
    <source>
        <dbReference type="Pfam" id="PF00291"/>
    </source>
</evidence>
<feature type="domain" description="Tryptophan synthase beta chain-like PALP" evidence="3">
    <location>
        <begin position="7"/>
        <end position="291"/>
    </location>
</feature>
<reference evidence="4 5" key="1">
    <citation type="journal article" date="2022" name="Microbiol. Resour. Announc.">
        <title>Complete Genome Sequence of Mesorhizobium ciceri Strain R30, a Rhizobium Used as a Commercial Inoculant for Chickpea in Argentina.</title>
        <authorList>
            <person name="Foresto E."/>
            <person name="Revale S."/>
            <person name="Primo E."/>
            <person name="Nievas F."/>
            <person name="Carezzano E."/>
            <person name="Puente M."/>
            <person name="Alzari P."/>
            <person name="Mart M."/>
            <person name="Ben-Assaya M."/>
            <person name="Mornico D."/>
            <person name="Santoro M."/>
            <person name="Mart F."/>
            <person name="Giordano W."/>
            <person name="Bogino P."/>
        </authorList>
    </citation>
    <scope>NUCLEOTIDE SEQUENCE [LARGE SCALE GENOMIC DNA]</scope>
    <source>
        <strain evidence="4 5">R30</strain>
    </source>
</reference>
<evidence type="ECO:0000256" key="1">
    <source>
        <dbReference type="ARBA" id="ARBA00001933"/>
    </source>
</evidence>
<dbReference type="InterPro" id="IPR050214">
    <property type="entry name" value="Cys_Synth/Cystath_Beta-Synth"/>
</dbReference>
<dbReference type="SUPFAM" id="SSF53686">
    <property type="entry name" value="Tryptophan synthase beta subunit-like PLP-dependent enzymes"/>
    <property type="match status" value="1"/>
</dbReference>
<dbReference type="CDD" id="cd01561">
    <property type="entry name" value="CBS_like"/>
    <property type="match status" value="1"/>
</dbReference>
<dbReference type="Pfam" id="PF00291">
    <property type="entry name" value="PALP"/>
    <property type="match status" value="1"/>
</dbReference>
<organism evidence="4 5">
    <name type="scientific">Mesorhizobium ciceri</name>
    <dbReference type="NCBI Taxonomy" id="39645"/>
    <lineage>
        <taxon>Bacteria</taxon>
        <taxon>Pseudomonadati</taxon>
        <taxon>Pseudomonadota</taxon>
        <taxon>Alphaproteobacteria</taxon>
        <taxon>Hyphomicrobiales</taxon>
        <taxon>Phyllobacteriaceae</taxon>
        <taxon>Mesorhizobium</taxon>
    </lineage>
</organism>
<dbReference type="PANTHER" id="PTHR10314">
    <property type="entry name" value="CYSTATHIONINE BETA-SYNTHASE"/>
    <property type="match status" value="1"/>
</dbReference>
<gene>
    <name evidence="4" type="ORF">LRP29_06670</name>
</gene>
<dbReference type="EMBL" id="CP088147">
    <property type="protein sequence ID" value="UTU53105.1"/>
    <property type="molecule type" value="Genomic_DNA"/>
</dbReference>
<dbReference type="RefSeq" id="WP_024505885.1">
    <property type="nucleotide sequence ID" value="NZ_CP088147.1"/>
</dbReference>
<dbReference type="Gene3D" id="3.40.50.1100">
    <property type="match status" value="2"/>
</dbReference>
<sequence length="335" mass="35627">MIVNSILETIGRTPMLHVPLRRGEVGLYIKLEMFNPTGSMKDRMALSMVDSLPITLDEAASIVESSSGNTASALAMISAVRRLEFTALMDSHASVDKIVTVRAFGSNVRVVGSDDGALATDQRDEEARRIAMEEGANWTEQHNNPANAAGYMGLAAELLEDLGPRITHFVSAIGTGGSLCGTARQLRLHIPEVQVIGVEPVGSIIFGGQGGCYRQSGTGTPEGANVGMVIDYDAIDWGRKVSDDNAFSICHYLARRHGLLVGGSTGGAIYEALSVAREAPVGSCIVTLACDSGTKYLDTIFKQDWLSTHDIHLVDVEAEFAELFASAPAVPQPPP</sequence>